<gene>
    <name evidence="2" type="ORF">IM787_00830</name>
</gene>
<sequence>MTIEIPVLRLGVAGYTEGQQKAAADIAAAAASARATWQLGSFADADAWWLEGSRTVVMPNQHLRVQPAVPSGRSVQLALADVDRPVAFTLPVTAPGFRPAVTFDLGQHKAGVAVLHKFTEWLQAMVSQFALASSIADHQPTLAAGSWEVLRGGDLLAVVDLRLGAAVMPGTTCADFAEAGWLIRDHGAVSIPSNFARVSVSQLMWQYAQRTARDLLPPHYREQKLYFRRPPRLPQRQLRDAHLLLMRELSERPGMDFAELQQATGLGEAQLVRYLSALYVVGSITSNPKRASGAGARGAGGRDSGPPDQSVFNYSMLEPSRPPEERPVVYDRTAPAPLLPDFYKG</sequence>
<evidence type="ECO:0000313" key="3">
    <source>
        <dbReference type="Proteomes" id="UP000806285"/>
    </source>
</evidence>
<accession>A0ABR9RXW8</accession>
<protein>
    <submittedName>
        <fullName evidence="2">Uncharacterized protein</fullName>
    </submittedName>
</protein>
<dbReference type="RefSeq" id="WP_193674734.1">
    <property type="nucleotide sequence ID" value="NZ_JADDIV010000001.1"/>
</dbReference>
<dbReference type="Proteomes" id="UP000806285">
    <property type="component" value="Unassembled WGS sequence"/>
</dbReference>
<organism evidence="2 3">
    <name type="scientific">Ramlibacter pallidus</name>
    <dbReference type="NCBI Taxonomy" id="2780087"/>
    <lineage>
        <taxon>Bacteria</taxon>
        <taxon>Pseudomonadati</taxon>
        <taxon>Pseudomonadota</taxon>
        <taxon>Betaproteobacteria</taxon>
        <taxon>Burkholderiales</taxon>
        <taxon>Comamonadaceae</taxon>
        <taxon>Ramlibacter</taxon>
    </lineage>
</organism>
<evidence type="ECO:0000313" key="2">
    <source>
        <dbReference type="EMBL" id="MBE7366098.1"/>
    </source>
</evidence>
<keyword evidence="3" id="KW-1185">Reference proteome</keyword>
<name>A0ABR9RXW8_9BURK</name>
<reference evidence="2 3" key="1">
    <citation type="submission" date="2020-10" db="EMBL/GenBank/DDBJ databases">
        <title>Ramlibacter sp. HM2 16S ribosomal RNA gene Genome sequencing and assembly.</title>
        <authorList>
            <person name="Kang M."/>
        </authorList>
    </citation>
    <scope>NUCLEOTIDE SEQUENCE [LARGE SCALE GENOMIC DNA]</scope>
    <source>
        <strain evidence="2 3">HM2</strain>
    </source>
</reference>
<evidence type="ECO:0000256" key="1">
    <source>
        <dbReference type="SAM" id="MobiDB-lite"/>
    </source>
</evidence>
<feature type="region of interest" description="Disordered" evidence="1">
    <location>
        <begin position="288"/>
        <end position="333"/>
    </location>
</feature>
<comment type="caution">
    <text evidence="2">The sequence shown here is derived from an EMBL/GenBank/DDBJ whole genome shotgun (WGS) entry which is preliminary data.</text>
</comment>
<proteinExistence type="predicted"/>
<dbReference type="EMBL" id="JADDIV010000001">
    <property type="protein sequence ID" value="MBE7366098.1"/>
    <property type="molecule type" value="Genomic_DNA"/>
</dbReference>